<comment type="caution">
    <text evidence="3">The sequence shown here is derived from an EMBL/GenBank/DDBJ whole genome shotgun (WGS) entry which is preliminary data.</text>
</comment>
<dbReference type="SMART" id="SM00530">
    <property type="entry name" value="HTH_XRE"/>
    <property type="match status" value="2"/>
</dbReference>
<dbReference type="Proteomes" id="UP001597180">
    <property type="component" value="Unassembled WGS sequence"/>
</dbReference>
<dbReference type="EMBL" id="JBHTLU010000012">
    <property type="protein sequence ID" value="MFD1219556.1"/>
    <property type="molecule type" value="Genomic_DNA"/>
</dbReference>
<feature type="domain" description="HTH cro/C1-type" evidence="2">
    <location>
        <begin position="83"/>
        <end position="137"/>
    </location>
</feature>
<feature type="domain" description="HTH cro/C1-type" evidence="2">
    <location>
        <begin position="7"/>
        <end position="61"/>
    </location>
</feature>
<accession>A0ABW3UI65</accession>
<dbReference type="InterPro" id="IPR010982">
    <property type="entry name" value="Lambda_DNA-bd_dom_sf"/>
</dbReference>
<dbReference type="PANTHER" id="PTHR46558:SF14">
    <property type="entry name" value="HTH-TYPE TRANSCRIPTIONAL REGULATOR ANSR"/>
    <property type="match status" value="1"/>
</dbReference>
<dbReference type="RefSeq" id="WP_345595036.1">
    <property type="nucleotide sequence ID" value="NZ_BAABJG010000055.1"/>
</dbReference>
<dbReference type="PANTHER" id="PTHR46558">
    <property type="entry name" value="TRACRIPTIONAL REGULATORY PROTEIN-RELATED-RELATED"/>
    <property type="match status" value="1"/>
</dbReference>
<evidence type="ECO:0000256" key="1">
    <source>
        <dbReference type="ARBA" id="ARBA00023125"/>
    </source>
</evidence>
<dbReference type="SUPFAM" id="SSF47413">
    <property type="entry name" value="lambda repressor-like DNA-binding domains"/>
    <property type="match status" value="2"/>
</dbReference>
<organism evidence="3 4">
    <name type="scientific">Paenibacillus vulneris</name>
    <dbReference type="NCBI Taxonomy" id="1133364"/>
    <lineage>
        <taxon>Bacteria</taxon>
        <taxon>Bacillati</taxon>
        <taxon>Bacillota</taxon>
        <taxon>Bacilli</taxon>
        <taxon>Bacillales</taxon>
        <taxon>Paenibacillaceae</taxon>
        <taxon>Paenibacillus</taxon>
    </lineage>
</organism>
<protein>
    <submittedName>
        <fullName evidence="3">Helix-turn-helix domain-containing protein</fullName>
    </submittedName>
</protein>
<evidence type="ECO:0000313" key="4">
    <source>
        <dbReference type="Proteomes" id="UP001597180"/>
    </source>
</evidence>
<keyword evidence="1" id="KW-0238">DNA-binding</keyword>
<proteinExistence type="predicted"/>
<reference evidence="4" key="1">
    <citation type="journal article" date="2019" name="Int. J. Syst. Evol. Microbiol.">
        <title>The Global Catalogue of Microorganisms (GCM) 10K type strain sequencing project: providing services to taxonomists for standard genome sequencing and annotation.</title>
        <authorList>
            <consortium name="The Broad Institute Genomics Platform"/>
            <consortium name="The Broad Institute Genome Sequencing Center for Infectious Disease"/>
            <person name="Wu L."/>
            <person name="Ma J."/>
        </authorList>
    </citation>
    <scope>NUCLEOTIDE SEQUENCE [LARGE SCALE GENOMIC DNA]</scope>
    <source>
        <strain evidence="4">CCUG 53270</strain>
    </source>
</reference>
<dbReference type="Gene3D" id="1.10.260.40">
    <property type="entry name" value="lambda repressor-like DNA-binding domains"/>
    <property type="match status" value="2"/>
</dbReference>
<sequence>MSIGKRLRLLRESKGLSQGDFAKILNIARTTYSGYETETREPDICSIIKFADFYSVSIDYLFGREIKREQNVVTNKNEIALRLKKSRELKGFSQIEVSKLTGISNKTISGYENGISEPDLITISKLSYLYGVSIDWIVNGVQYKNEVNSIDLEEQLRNCKAILHKFKELADQIN</sequence>
<dbReference type="Pfam" id="PF01381">
    <property type="entry name" value="HTH_3"/>
    <property type="match status" value="2"/>
</dbReference>
<name>A0ABW3UI65_9BACL</name>
<keyword evidence="4" id="KW-1185">Reference proteome</keyword>
<gene>
    <name evidence="3" type="ORF">ACFQ4B_05465</name>
</gene>
<evidence type="ECO:0000259" key="2">
    <source>
        <dbReference type="PROSITE" id="PS50943"/>
    </source>
</evidence>
<dbReference type="PROSITE" id="PS50943">
    <property type="entry name" value="HTH_CROC1"/>
    <property type="match status" value="2"/>
</dbReference>
<evidence type="ECO:0000313" key="3">
    <source>
        <dbReference type="EMBL" id="MFD1219556.1"/>
    </source>
</evidence>
<dbReference type="CDD" id="cd00093">
    <property type="entry name" value="HTH_XRE"/>
    <property type="match status" value="2"/>
</dbReference>
<dbReference type="InterPro" id="IPR001387">
    <property type="entry name" value="Cro/C1-type_HTH"/>
</dbReference>